<reference evidence="1 2" key="1">
    <citation type="submission" date="2024-07" db="EMBL/GenBank/DDBJ databases">
        <title>Section-level genome sequencing and comparative genomics of Aspergillus sections Usti and Cavernicolus.</title>
        <authorList>
            <consortium name="Lawrence Berkeley National Laboratory"/>
            <person name="Nybo J.L."/>
            <person name="Vesth T.C."/>
            <person name="Theobald S."/>
            <person name="Frisvad J.C."/>
            <person name="Larsen T.O."/>
            <person name="Kjaerboelling I."/>
            <person name="Rothschild-Mancinelli K."/>
            <person name="Lyhne E.K."/>
            <person name="Kogle M.E."/>
            <person name="Barry K."/>
            <person name="Clum A."/>
            <person name="Na H."/>
            <person name="Ledsgaard L."/>
            <person name="Lin J."/>
            <person name="Lipzen A."/>
            <person name="Kuo A."/>
            <person name="Riley R."/>
            <person name="Mondo S."/>
            <person name="Labutti K."/>
            <person name="Haridas S."/>
            <person name="Pangalinan J."/>
            <person name="Salamov A.A."/>
            <person name="Simmons B.A."/>
            <person name="Magnuson J.K."/>
            <person name="Chen J."/>
            <person name="Drula E."/>
            <person name="Henrissat B."/>
            <person name="Wiebenga A."/>
            <person name="Lubbers R.J."/>
            <person name="Gomes A.C."/>
            <person name="Makela M.R."/>
            <person name="Stajich J."/>
            <person name="Grigoriev I.V."/>
            <person name="Mortensen U.H."/>
            <person name="De Vries R.P."/>
            <person name="Baker S.E."/>
            <person name="Andersen M.R."/>
        </authorList>
    </citation>
    <scope>NUCLEOTIDE SEQUENCE [LARGE SCALE GENOMIC DNA]</scope>
    <source>
        <strain evidence="1 2">CBS 209.92</strain>
    </source>
</reference>
<comment type="caution">
    <text evidence="1">The sequence shown here is derived from an EMBL/GenBank/DDBJ whole genome shotgun (WGS) entry which is preliminary data.</text>
</comment>
<evidence type="ECO:0000313" key="1">
    <source>
        <dbReference type="EMBL" id="KAL2782994.1"/>
    </source>
</evidence>
<protein>
    <recommendedName>
        <fullName evidence="3">F-box domain-containing protein</fullName>
    </recommendedName>
</protein>
<keyword evidence="2" id="KW-1185">Reference proteome</keyword>
<accession>A0ABR4FIC6</accession>
<evidence type="ECO:0008006" key="3">
    <source>
        <dbReference type="Google" id="ProtNLM"/>
    </source>
</evidence>
<dbReference type="Proteomes" id="UP001610563">
    <property type="component" value="Unassembled WGS sequence"/>
</dbReference>
<evidence type="ECO:0000313" key="2">
    <source>
        <dbReference type="Proteomes" id="UP001610563"/>
    </source>
</evidence>
<name>A0ABR4FIC6_9EURO</name>
<gene>
    <name evidence="1" type="ORF">BJX66DRAFT_319357</name>
</gene>
<dbReference type="EMBL" id="JBFTWV010000285">
    <property type="protein sequence ID" value="KAL2782994.1"/>
    <property type="molecule type" value="Genomic_DNA"/>
</dbReference>
<sequence length="85" mass="9786">MSLLALPNELLLLIAEHVQTEKKLYFFLRANRRLWAANRGKLSTAQRALDHGTSLNTPVAFRWHFGRKDMRQEMAPLARAAENGR</sequence>
<proteinExistence type="predicted"/>
<organism evidence="1 2">
    <name type="scientific">Aspergillus keveii</name>
    <dbReference type="NCBI Taxonomy" id="714993"/>
    <lineage>
        <taxon>Eukaryota</taxon>
        <taxon>Fungi</taxon>
        <taxon>Dikarya</taxon>
        <taxon>Ascomycota</taxon>
        <taxon>Pezizomycotina</taxon>
        <taxon>Eurotiomycetes</taxon>
        <taxon>Eurotiomycetidae</taxon>
        <taxon>Eurotiales</taxon>
        <taxon>Aspergillaceae</taxon>
        <taxon>Aspergillus</taxon>
        <taxon>Aspergillus subgen. Nidulantes</taxon>
    </lineage>
</organism>